<evidence type="ECO:0000313" key="3">
    <source>
        <dbReference type="Proteomes" id="UP000199659"/>
    </source>
</evidence>
<dbReference type="OrthoDB" id="2966923at2"/>
<feature type="transmembrane region" description="Helical" evidence="1">
    <location>
        <begin position="6"/>
        <end position="23"/>
    </location>
</feature>
<gene>
    <name evidence="2" type="ORF">SAMN05661086_00410</name>
</gene>
<dbReference type="RefSeq" id="WP_092559024.1">
    <property type="nucleotide sequence ID" value="NZ_FOYZ01000001.1"/>
</dbReference>
<proteinExistence type="predicted"/>
<organism evidence="2 3">
    <name type="scientific">Anaeromicropila populeti</name>
    <dbReference type="NCBI Taxonomy" id="37658"/>
    <lineage>
        <taxon>Bacteria</taxon>
        <taxon>Bacillati</taxon>
        <taxon>Bacillota</taxon>
        <taxon>Clostridia</taxon>
        <taxon>Lachnospirales</taxon>
        <taxon>Lachnospiraceae</taxon>
        <taxon>Anaeromicropila</taxon>
    </lineage>
</organism>
<dbReference type="AlphaFoldDB" id="A0A1I6HYZ1"/>
<reference evidence="2 3" key="1">
    <citation type="submission" date="2016-10" db="EMBL/GenBank/DDBJ databases">
        <authorList>
            <person name="de Groot N.N."/>
        </authorList>
    </citation>
    <scope>NUCLEOTIDE SEQUENCE [LARGE SCALE GENOMIC DNA]</scope>
    <source>
        <strain evidence="2 3">743A</strain>
    </source>
</reference>
<dbReference type="PROSITE" id="PS51257">
    <property type="entry name" value="PROKAR_LIPOPROTEIN"/>
    <property type="match status" value="1"/>
</dbReference>
<dbReference type="STRING" id="37658.SAMN05661086_00410"/>
<accession>A0A1I6HYZ1</accession>
<name>A0A1I6HYZ1_9FIRM</name>
<evidence type="ECO:0000313" key="2">
    <source>
        <dbReference type="EMBL" id="SFR59628.1"/>
    </source>
</evidence>
<dbReference type="Proteomes" id="UP000199659">
    <property type="component" value="Unassembled WGS sequence"/>
</dbReference>
<evidence type="ECO:0000256" key="1">
    <source>
        <dbReference type="SAM" id="Phobius"/>
    </source>
</evidence>
<keyword evidence="1" id="KW-1133">Transmembrane helix</keyword>
<keyword evidence="1" id="KW-0472">Membrane</keyword>
<sequence>MKKNVIAVAGVIVLGCLVLYFAYIRQSNPASKSCKIIINSVDLERIDELVIGAEPPNLLYADTEKVIFECCDVYIYDVKNKVLTKSYDIASFMQENYSDCLVQCTSLKEGSQFLISFYKAPGKWMAAYRCSIETNSLEELTEQEYKEEFNKRFESTYLDYQDERYNRTSGKIVTISESEYVYLTFQEWKVSTINIVYVKDDKETYYSVF</sequence>
<protein>
    <submittedName>
        <fullName evidence="2">Uncharacterized protein</fullName>
    </submittedName>
</protein>
<dbReference type="EMBL" id="FOYZ01000001">
    <property type="protein sequence ID" value="SFR59628.1"/>
    <property type="molecule type" value="Genomic_DNA"/>
</dbReference>
<keyword evidence="1" id="KW-0812">Transmembrane</keyword>
<keyword evidence="3" id="KW-1185">Reference proteome</keyword>